<dbReference type="GeneID" id="14922955"/>
<dbReference type="CDD" id="cd10027">
    <property type="entry name" value="UDG-F1-like"/>
    <property type="match status" value="1"/>
</dbReference>
<accession>L8HA19</accession>
<dbReference type="STRING" id="1257118.L8HA19"/>
<dbReference type="RefSeq" id="XP_004348493.1">
    <property type="nucleotide sequence ID" value="XM_004348443.1"/>
</dbReference>
<evidence type="ECO:0000256" key="8">
    <source>
        <dbReference type="PROSITE-ProRule" id="PRU10072"/>
    </source>
</evidence>
<dbReference type="SMART" id="SM00986">
    <property type="entry name" value="UDG"/>
    <property type="match status" value="1"/>
</dbReference>
<dbReference type="PROSITE" id="PS50800">
    <property type="entry name" value="SAP"/>
    <property type="match status" value="1"/>
</dbReference>
<dbReference type="SUPFAM" id="SSF52141">
    <property type="entry name" value="Uracil-DNA glycosylase-like"/>
    <property type="match status" value="1"/>
</dbReference>
<evidence type="ECO:0000256" key="6">
    <source>
        <dbReference type="ARBA" id="ARBA00023204"/>
    </source>
</evidence>
<dbReference type="EMBL" id="KB007890">
    <property type="protein sequence ID" value="ELR22035.1"/>
    <property type="molecule type" value="Genomic_DNA"/>
</dbReference>
<dbReference type="PANTHER" id="PTHR11264:SF0">
    <property type="entry name" value="URACIL-DNA GLYCOSYLASE"/>
    <property type="match status" value="1"/>
</dbReference>
<feature type="compositionally biased region" description="Basic and acidic residues" evidence="10">
    <location>
        <begin position="63"/>
        <end position="73"/>
    </location>
</feature>
<name>L8HA19_ACACF</name>
<dbReference type="GO" id="GO:0004844">
    <property type="term" value="F:uracil DNA N-glycosylase activity"/>
    <property type="evidence" value="ECO:0007669"/>
    <property type="project" value="UniProtKB-UniRule"/>
</dbReference>
<comment type="function">
    <text evidence="7 9">Excises uracil residues from the DNA which can arise as a result of misincorporation of dUMP residues by DNA polymerase or due to deamination of cytosine.</text>
</comment>
<comment type="catalytic activity">
    <reaction evidence="1 7 9">
        <text>Hydrolyzes single-stranded DNA or mismatched double-stranded DNA and polynucleotides, releasing free uracil.</text>
        <dbReference type="EC" id="3.2.2.27"/>
    </reaction>
</comment>
<dbReference type="OrthoDB" id="10031947at2759"/>
<evidence type="ECO:0000259" key="11">
    <source>
        <dbReference type="PROSITE" id="PS50800"/>
    </source>
</evidence>
<comment type="similarity">
    <text evidence="2 7 9">Belongs to the uracil-DNA glycosylase (UDG) superfamily. UNG family.</text>
</comment>
<evidence type="ECO:0000256" key="5">
    <source>
        <dbReference type="ARBA" id="ARBA00022801"/>
    </source>
</evidence>
<gene>
    <name evidence="12" type="ORF">ACA1_157770</name>
</gene>
<dbReference type="GO" id="GO:0005739">
    <property type="term" value="C:mitochondrion"/>
    <property type="evidence" value="ECO:0007669"/>
    <property type="project" value="UniProtKB-SubCell"/>
</dbReference>
<dbReference type="HAMAP" id="MF_00148">
    <property type="entry name" value="UDG"/>
    <property type="match status" value="1"/>
</dbReference>
<keyword evidence="5 7" id="KW-0378">Hydrolase</keyword>
<dbReference type="NCBIfam" id="NF003592">
    <property type="entry name" value="PRK05254.1-5"/>
    <property type="match status" value="1"/>
</dbReference>
<sequence>MEVYTEAQASKMKVPELKEALKARGLATSGTKPALIARLIAATKRKRKDDSEDEDEDDDDGEQAAKKDEDSRPAKKGKAKKASSDDEDEDDAKEEASGGGGGGGGIVEALVDDGWKELLSSEFEKPYFKKILQFVEGEKKKTMVHPPDHEVLNAFNYTPFDQVKVVIIGQDPYMRQGQAHGVCFSVKKGVKIPPSLKTIYNELSTDIKGFKAPNHGYLEKWARQGVLMINATLTVNEGKANSHEKCGWQTFTDRVLALVNEKKEGVVFLLWGGFAIKKAKDVNKKRHHVLEAAHPSPLAGGKFLGCKHFSKCNELLEQMGKEPIDWTLGP</sequence>
<feature type="region of interest" description="Disordered" evidence="10">
    <location>
        <begin position="42"/>
        <end position="105"/>
    </location>
</feature>
<dbReference type="InterPro" id="IPR002043">
    <property type="entry name" value="UDG_fam1"/>
</dbReference>
<keyword evidence="13" id="KW-1185">Reference proteome</keyword>
<dbReference type="KEGG" id="acan:ACA1_157770"/>
<evidence type="ECO:0000256" key="1">
    <source>
        <dbReference type="ARBA" id="ARBA00001400"/>
    </source>
</evidence>
<dbReference type="SMART" id="SM00513">
    <property type="entry name" value="SAP"/>
    <property type="match status" value="1"/>
</dbReference>
<dbReference type="PANTHER" id="PTHR11264">
    <property type="entry name" value="URACIL-DNA GLYCOSYLASE"/>
    <property type="match status" value="1"/>
</dbReference>
<evidence type="ECO:0000256" key="4">
    <source>
        <dbReference type="ARBA" id="ARBA00022763"/>
    </source>
</evidence>
<organism evidence="12 13">
    <name type="scientific">Acanthamoeba castellanii (strain ATCC 30010 / Neff)</name>
    <dbReference type="NCBI Taxonomy" id="1257118"/>
    <lineage>
        <taxon>Eukaryota</taxon>
        <taxon>Amoebozoa</taxon>
        <taxon>Discosea</taxon>
        <taxon>Longamoebia</taxon>
        <taxon>Centramoebida</taxon>
        <taxon>Acanthamoebidae</taxon>
        <taxon>Acanthamoeba</taxon>
    </lineage>
</organism>
<dbReference type="InterPro" id="IPR005122">
    <property type="entry name" value="Uracil-DNA_glycosylase-like"/>
</dbReference>
<evidence type="ECO:0000256" key="2">
    <source>
        <dbReference type="ARBA" id="ARBA00008184"/>
    </source>
</evidence>
<dbReference type="InterPro" id="IPR036361">
    <property type="entry name" value="SAP_dom_sf"/>
</dbReference>
<evidence type="ECO:0000313" key="13">
    <source>
        <dbReference type="Proteomes" id="UP000011083"/>
    </source>
</evidence>
<keyword evidence="6 7" id="KW-0234">DNA repair</keyword>
<dbReference type="NCBIfam" id="NF003589">
    <property type="entry name" value="PRK05254.1-2"/>
    <property type="match status" value="1"/>
</dbReference>
<keyword evidence="4 7" id="KW-0227">DNA damage</keyword>
<dbReference type="OMA" id="INLHCSH"/>
<evidence type="ECO:0000256" key="3">
    <source>
        <dbReference type="ARBA" id="ARBA00012030"/>
    </source>
</evidence>
<dbReference type="AlphaFoldDB" id="L8HA19"/>
<reference evidence="12 13" key="1">
    <citation type="journal article" date="2013" name="Genome Biol.">
        <title>Genome of Acanthamoeba castellanii highlights extensive lateral gene transfer and early evolution of tyrosine kinase signaling.</title>
        <authorList>
            <person name="Clarke M."/>
            <person name="Lohan A.J."/>
            <person name="Liu B."/>
            <person name="Lagkouvardos I."/>
            <person name="Roy S."/>
            <person name="Zafar N."/>
            <person name="Bertelli C."/>
            <person name="Schilde C."/>
            <person name="Kianianmomeni A."/>
            <person name="Burglin T.R."/>
            <person name="Frech C."/>
            <person name="Turcotte B."/>
            <person name="Kopec K.O."/>
            <person name="Synnott J.M."/>
            <person name="Choo C."/>
            <person name="Paponov I."/>
            <person name="Finkler A."/>
            <person name="Soon Heng Tan C."/>
            <person name="Hutchins A.P."/>
            <person name="Weinmeier T."/>
            <person name="Rattei T."/>
            <person name="Chu J.S."/>
            <person name="Gimenez G."/>
            <person name="Irimia M."/>
            <person name="Rigden D.J."/>
            <person name="Fitzpatrick D.A."/>
            <person name="Lorenzo-Morales J."/>
            <person name="Bateman A."/>
            <person name="Chiu C.H."/>
            <person name="Tang P."/>
            <person name="Hegemann P."/>
            <person name="Fromm H."/>
            <person name="Raoult D."/>
            <person name="Greub G."/>
            <person name="Miranda-Saavedra D."/>
            <person name="Chen N."/>
            <person name="Nash P."/>
            <person name="Ginger M.L."/>
            <person name="Horn M."/>
            <person name="Schaap P."/>
            <person name="Caler L."/>
            <person name="Loftus B."/>
        </authorList>
    </citation>
    <scope>NUCLEOTIDE SEQUENCE [LARGE SCALE GENOMIC DNA]</scope>
    <source>
        <strain evidence="12 13">Neff</strain>
    </source>
</reference>
<feature type="domain" description="SAP" evidence="11">
    <location>
        <begin position="9"/>
        <end position="43"/>
    </location>
</feature>
<dbReference type="GO" id="GO:0097510">
    <property type="term" value="P:base-excision repair, AP site formation via deaminated base removal"/>
    <property type="evidence" value="ECO:0007669"/>
    <property type="project" value="TreeGrafter"/>
</dbReference>
<keyword evidence="7" id="KW-0539">Nucleus</keyword>
<dbReference type="GO" id="GO:0005634">
    <property type="term" value="C:nucleus"/>
    <property type="evidence" value="ECO:0007669"/>
    <property type="project" value="UniProtKB-SubCell"/>
</dbReference>
<dbReference type="InterPro" id="IPR036895">
    <property type="entry name" value="Uracil-DNA_glycosylase-like_sf"/>
</dbReference>
<evidence type="ECO:0000256" key="7">
    <source>
        <dbReference type="HAMAP-Rule" id="MF_03166"/>
    </source>
</evidence>
<dbReference type="VEuPathDB" id="AmoebaDB:ACA1_157770"/>
<feature type="compositionally biased region" description="Acidic residues" evidence="10">
    <location>
        <begin position="51"/>
        <end position="62"/>
    </location>
</feature>
<dbReference type="EC" id="3.2.2.27" evidence="3 7"/>
<proteinExistence type="inferred from homology"/>
<evidence type="ECO:0000256" key="10">
    <source>
        <dbReference type="SAM" id="MobiDB-lite"/>
    </source>
</evidence>
<dbReference type="SUPFAM" id="SSF68906">
    <property type="entry name" value="SAP domain"/>
    <property type="match status" value="1"/>
</dbReference>
<feature type="active site" description="Proton acceptor" evidence="7 8">
    <location>
        <position position="171"/>
    </location>
</feature>
<dbReference type="PROSITE" id="PS00130">
    <property type="entry name" value="U_DNA_GLYCOSYLASE"/>
    <property type="match status" value="1"/>
</dbReference>
<dbReference type="InterPro" id="IPR018085">
    <property type="entry name" value="Ura-DNA_Glyclase_AS"/>
</dbReference>
<dbReference type="NCBIfam" id="TIGR00628">
    <property type="entry name" value="ung"/>
    <property type="match status" value="1"/>
</dbReference>
<dbReference type="Proteomes" id="UP000011083">
    <property type="component" value="Unassembled WGS sequence"/>
</dbReference>
<protein>
    <recommendedName>
        <fullName evidence="3 7">Uracil-DNA glycosylase</fullName>
        <shortName evidence="7">UDG</shortName>
        <ecNumber evidence="3 7">3.2.2.27</ecNumber>
    </recommendedName>
</protein>
<dbReference type="SMART" id="SM00987">
    <property type="entry name" value="UreE_C"/>
    <property type="match status" value="1"/>
</dbReference>
<dbReference type="Pfam" id="PF02037">
    <property type="entry name" value="SAP"/>
    <property type="match status" value="1"/>
</dbReference>
<keyword evidence="7" id="KW-0496">Mitochondrion</keyword>
<evidence type="ECO:0000256" key="9">
    <source>
        <dbReference type="RuleBase" id="RU003780"/>
    </source>
</evidence>
<evidence type="ECO:0000313" key="12">
    <source>
        <dbReference type="EMBL" id="ELR22035.1"/>
    </source>
</evidence>
<dbReference type="FunFam" id="3.40.470.10:FF:000001">
    <property type="entry name" value="Uracil-DNA glycosylase"/>
    <property type="match status" value="1"/>
</dbReference>
<dbReference type="Pfam" id="PF03167">
    <property type="entry name" value="UDG"/>
    <property type="match status" value="1"/>
</dbReference>
<comment type="subcellular location">
    <subcellularLocation>
        <location evidence="7">Mitochondrion</location>
    </subcellularLocation>
    <subcellularLocation>
        <location evidence="7">Nucleus</location>
    </subcellularLocation>
</comment>
<dbReference type="InterPro" id="IPR003034">
    <property type="entry name" value="SAP_dom"/>
</dbReference>
<dbReference type="Gene3D" id="1.10.720.30">
    <property type="entry name" value="SAP domain"/>
    <property type="match status" value="1"/>
</dbReference>
<dbReference type="Gene3D" id="3.40.470.10">
    <property type="entry name" value="Uracil-DNA glycosylase-like domain"/>
    <property type="match status" value="1"/>
</dbReference>
<dbReference type="NCBIfam" id="NF003588">
    <property type="entry name" value="PRK05254.1-1"/>
    <property type="match status" value="1"/>
</dbReference>